<evidence type="ECO:0000313" key="3">
    <source>
        <dbReference type="Proteomes" id="UP000469763"/>
    </source>
</evidence>
<organism evidence="2 3">
    <name type="scientific">Bifidobacterium avesanii</name>
    <dbReference type="NCBI Taxonomy" id="1798157"/>
    <lineage>
        <taxon>Bacteria</taxon>
        <taxon>Bacillati</taxon>
        <taxon>Actinomycetota</taxon>
        <taxon>Actinomycetes</taxon>
        <taxon>Bifidobacteriales</taxon>
        <taxon>Bifidobacteriaceae</taxon>
        <taxon>Bifidobacterium</taxon>
    </lineage>
</organism>
<dbReference type="Gene3D" id="3.40.960.10">
    <property type="entry name" value="VSR Endonuclease"/>
    <property type="match status" value="1"/>
</dbReference>
<name>A0A7K3THW1_9BIFI</name>
<evidence type="ECO:0000256" key="1">
    <source>
        <dbReference type="SAM" id="MobiDB-lite"/>
    </source>
</evidence>
<dbReference type="OrthoDB" id="3173471at2"/>
<sequence>MNGSSQVHATTPAPDDQRTVPRDYLARSLAQTQKETLSRCADHLHAATAMHAITYTGFTALKLCGIETPHCPRLRDTEFHVLYTARQQRPRRLNTRYLKLPDAFRNCSVIIFRHGETTVRCTHPLVTWAMLATFLTQTETIALLDAILRAGSRSAFPNGIPLTMGNVSAFLDNAGDFPALKRCRAAVPFIGVVTDSIMECRTLLALLRYGLPYPSVHLRVYIASLDLTVPVDMAYGNGKVIVEYDGDAHRQDQRQYRWDERKRQALRAQGCTVIVAFADDVTTASGRWALADRVADALGVTLDGWPQTPYRVLIDDDRRAEDRDRKRRERRKARAEGLA</sequence>
<proteinExistence type="predicted"/>
<evidence type="ECO:0000313" key="2">
    <source>
        <dbReference type="EMBL" id="NEG78687.1"/>
    </source>
</evidence>
<protein>
    <recommendedName>
        <fullName evidence="4">DUF559 domain-containing protein</fullName>
    </recommendedName>
</protein>
<reference evidence="2 3" key="1">
    <citation type="submission" date="2019-10" db="EMBL/GenBank/DDBJ databases">
        <title>Bifidobacterium from non-human primates.</title>
        <authorList>
            <person name="Modesto M."/>
        </authorList>
    </citation>
    <scope>NUCLEOTIDE SEQUENCE [LARGE SCALE GENOMIC DNA]</scope>
    <source>
        <strain evidence="2 3">TREC</strain>
    </source>
</reference>
<keyword evidence="3" id="KW-1185">Reference proteome</keyword>
<dbReference type="AlphaFoldDB" id="A0A7K3THW1"/>
<comment type="caution">
    <text evidence="2">The sequence shown here is derived from an EMBL/GenBank/DDBJ whole genome shotgun (WGS) entry which is preliminary data.</text>
</comment>
<dbReference type="EMBL" id="WHZY01000009">
    <property type="protein sequence ID" value="NEG78687.1"/>
    <property type="molecule type" value="Genomic_DNA"/>
</dbReference>
<dbReference type="Proteomes" id="UP000469763">
    <property type="component" value="Unassembled WGS sequence"/>
</dbReference>
<feature type="region of interest" description="Disordered" evidence="1">
    <location>
        <begin position="1"/>
        <end position="21"/>
    </location>
</feature>
<evidence type="ECO:0008006" key="4">
    <source>
        <dbReference type="Google" id="ProtNLM"/>
    </source>
</evidence>
<dbReference type="RefSeq" id="WP_152350369.1">
    <property type="nucleotide sequence ID" value="NZ_WBSN01000008.1"/>
</dbReference>
<accession>A0A7K3THW1</accession>
<gene>
    <name evidence="2" type="ORF">GFD22_06845</name>
</gene>
<feature type="region of interest" description="Disordered" evidence="1">
    <location>
        <begin position="319"/>
        <end position="339"/>
    </location>
</feature>